<evidence type="ECO:0000256" key="4">
    <source>
        <dbReference type="ARBA" id="ARBA00022842"/>
    </source>
</evidence>
<name>A0A540W8H0_9ACTN</name>
<dbReference type="SUPFAM" id="SSF88723">
    <property type="entry name" value="PIN domain-like"/>
    <property type="match status" value="1"/>
</dbReference>
<dbReference type="OrthoDB" id="4188679at2"/>
<comment type="caution">
    <text evidence="6">The sequence shown here is derived from an EMBL/GenBank/DDBJ whole genome shotgun (WGS) entry which is preliminary data.</text>
</comment>
<dbReference type="EMBL" id="VIGB01000003">
    <property type="protein sequence ID" value="TQF04664.1"/>
    <property type="molecule type" value="Genomic_DNA"/>
</dbReference>
<dbReference type="RefSeq" id="WP_141635223.1">
    <property type="nucleotide sequence ID" value="NZ_VIGB01000003.1"/>
</dbReference>
<proteinExistence type="predicted"/>
<dbReference type="InterPro" id="IPR002716">
    <property type="entry name" value="PIN_dom"/>
</dbReference>
<reference evidence="6 7" key="1">
    <citation type="submission" date="2019-06" db="EMBL/GenBank/DDBJ databases">
        <title>Description of Kitasatospora acidophila sp. nov. isolated from pine grove soil, and reclassification of Streptomyces novaecaesareae to Kitasatospora novaeceasareae comb. nov.</title>
        <authorList>
            <person name="Kim M.J."/>
        </authorList>
    </citation>
    <scope>NUCLEOTIDE SEQUENCE [LARGE SCALE GENOMIC DNA]</scope>
    <source>
        <strain evidence="6 7">MMS16-CNU292</strain>
    </source>
</reference>
<dbReference type="Gene3D" id="3.40.50.1010">
    <property type="entry name" value="5'-nuclease"/>
    <property type="match status" value="1"/>
</dbReference>
<dbReference type="Proteomes" id="UP000319103">
    <property type="component" value="Unassembled WGS sequence"/>
</dbReference>
<organism evidence="6 7">
    <name type="scientific">Kitasatospora acidiphila</name>
    <dbReference type="NCBI Taxonomy" id="2567942"/>
    <lineage>
        <taxon>Bacteria</taxon>
        <taxon>Bacillati</taxon>
        <taxon>Actinomycetota</taxon>
        <taxon>Actinomycetes</taxon>
        <taxon>Kitasatosporales</taxon>
        <taxon>Streptomycetaceae</taxon>
        <taxon>Kitasatospora</taxon>
    </lineage>
</organism>
<keyword evidence="3" id="KW-0378">Hydrolase</keyword>
<dbReference type="InterPro" id="IPR029060">
    <property type="entry name" value="PIN-like_dom_sf"/>
</dbReference>
<evidence type="ECO:0000256" key="3">
    <source>
        <dbReference type="ARBA" id="ARBA00022801"/>
    </source>
</evidence>
<protein>
    <submittedName>
        <fullName evidence="6">Type II toxin-antitoxin system VapC family toxin</fullName>
    </submittedName>
</protein>
<evidence type="ECO:0000256" key="2">
    <source>
        <dbReference type="ARBA" id="ARBA00022723"/>
    </source>
</evidence>
<evidence type="ECO:0000313" key="7">
    <source>
        <dbReference type="Proteomes" id="UP000319103"/>
    </source>
</evidence>
<keyword evidence="1" id="KW-0540">Nuclease</keyword>
<evidence type="ECO:0000259" key="5">
    <source>
        <dbReference type="Pfam" id="PF01850"/>
    </source>
</evidence>
<gene>
    <name evidence="6" type="ORF">E6W39_23640</name>
</gene>
<dbReference type="GO" id="GO:0004518">
    <property type="term" value="F:nuclease activity"/>
    <property type="evidence" value="ECO:0007669"/>
    <property type="project" value="UniProtKB-KW"/>
</dbReference>
<sequence length="152" mass="16410">MTHVLDAGAVLAWMADEPGADLVEQALDGSLLPTVCLTEILRRAQAYGHPSPARTIADDLVGAGLLLVEEITQADAVRAAELRQFSYTARSQWTEEDLRRTRTGKPGTLSTADSLCLAVAERHGLPVLTTDRAWSVVERLIGGFAVKTICIR</sequence>
<feature type="domain" description="PIN" evidence="5">
    <location>
        <begin position="4"/>
        <end position="138"/>
    </location>
</feature>
<keyword evidence="2" id="KW-0479">Metal-binding</keyword>
<dbReference type="GO" id="GO:0016787">
    <property type="term" value="F:hydrolase activity"/>
    <property type="evidence" value="ECO:0007669"/>
    <property type="project" value="UniProtKB-KW"/>
</dbReference>
<accession>A0A540W8H0</accession>
<evidence type="ECO:0000256" key="1">
    <source>
        <dbReference type="ARBA" id="ARBA00022722"/>
    </source>
</evidence>
<evidence type="ECO:0000313" key="6">
    <source>
        <dbReference type="EMBL" id="TQF04664.1"/>
    </source>
</evidence>
<keyword evidence="7" id="KW-1185">Reference proteome</keyword>
<dbReference type="AlphaFoldDB" id="A0A540W8H0"/>
<dbReference type="Pfam" id="PF01850">
    <property type="entry name" value="PIN"/>
    <property type="match status" value="1"/>
</dbReference>
<keyword evidence="4" id="KW-0460">Magnesium</keyword>
<dbReference type="GO" id="GO:0046872">
    <property type="term" value="F:metal ion binding"/>
    <property type="evidence" value="ECO:0007669"/>
    <property type="project" value="UniProtKB-KW"/>
</dbReference>